<proteinExistence type="predicted"/>
<evidence type="ECO:0000313" key="3">
    <source>
        <dbReference type="Proteomes" id="UP000546324"/>
    </source>
</evidence>
<organism evidence="2 3">
    <name type="scientific">Actinomadura coerulea</name>
    <dbReference type="NCBI Taxonomy" id="46159"/>
    <lineage>
        <taxon>Bacteria</taxon>
        <taxon>Bacillati</taxon>
        <taxon>Actinomycetota</taxon>
        <taxon>Actinomycetes</taxon>
        <taxon>Streptosporangiales</taxon>
        <taxon>Thermomonosporaceae</taxon>
        <taxon>Actinomadura</taxon>
    </lineage>
</organism>
<accession>A0A7X0G5T9</accession>
<reference evidence="2 3" key="1">
    <citation type="submission" date="2020-08" db="EMBL/GenBank/DDBJ databases">
        <title>Sequencing the genomes of 1000 actinobacteria strains.</title>
        <authorList>
            <person name="Klenk H.-P."/>
        </authorList>
    </citation>
    <scope>NUCLEOTIDE SEQUENCE [LARGE SCALE GENOMIC DNA]</scope>
    <source>
        <strain evidence="2 3">DSM 43675</strain>
    </source>
</reference>
<gene>
    <name evidence="2" type="ORF">BKA00_006856</name>
</gene>
<evidence type="ECO:0000256" key="1">
    <source>
        <dbReference type="SAM" id="MobiDB-lite"/>
    </source>
</evidence>
<protein>
    <submittedName>
        <fullName evidence="2">Uncharacterized protein</fullName>
    </submittedName>
</protein>
<dbReference type="RefSeq" id="WP_185032126.1">
    <property type="nucleotide sequence ID" value="NZ_JACHMQ010000001.1"/>
</dbReference>
<keyword evidence="3" id="KW-1185">Reference proteome</keyword>
<dbReference type="AlphaFoldDB" id="A0A7X0G5T9"/>
<feature type="compositionally biased region" description="Low complexity" evidence="1">
    <location>
        <begin position="39"/>
        <end position="48"/>
    </location>
</feature>
<dbReference type="Proteomes" id="UP000546324">
    <property type="component" value="Unassembled WGS sequence"/>
</dbReference>
<sequence length="102" mass="10205">MQNKTTGWVAGAILLLIIGGTGTTGLPGSGSSSGGSGGPAAPAAPAAPHSGETQVTSRLWQMQTGDWKVFLKDGGTVNLPKAVGDKCDHGSTYSYAQKTCKG</sequence>
<name>A0A7X0G5T9_9ACTN</name>
<dbReference type="EMBL" id="JACHMQ010000001">
    <property type="protein sequence ID" value="MBB6399942.1"/>
    <property type="molecule type" value="Genomic_DNA"/>
</dbReference>
<feature type="compositionally biased region" description="Gly residues" evidence="1">
    <location>
        <begin position="26"/>
        <end position="38"/>
    </location>
</feature>
<evidence type="ECO:0000313" key="2">
    <source>
        <dbReference type="EMBL" id="MBB6399942.1"/>
    </source>
</evidence>
<comment type="caution">
    <text evidence="2">The sequence shown here is derived from an EMBL/GenBank/DDBJ whole genome shotgun (WGS) entry which is preliminary data.</text>
</comment>
<feature type="region of interest" description="Disordered" evidence="1">
    <location>
        <begin position="26"/>
        <end position="55"/>
    </location>
</feature>